<dbReference type="PROSITE" id="PS50240">
    <property type="entry name" value="TRYPSIN_DOM"/>
    <property type="match status" value="1"/>
</dbReference>
<keyword evidence="8" id="KW-0391">Immunity</keyword>
<dbReference type="InterPro" id="IPR001254">
    <property type="entry name" value="Trypsin_dom"/>
</dbReference>
<dbReference type="Pfam" id="PF00089">
    <property type="entry name" value="Trypsin"/>
    <property type="match status" value="1"/>
</dbReference>
<evidence type="ECO:0000256" key="11">
    <source>
        <dbReference type="ARBA" id="ARBA00024195"/>
    </source>
</evidence>
<feature type="domain" description="Peptidase S1" evidence="13">
    <location>
        <begin position="103"/>
        <end position="357"/>
    </location>
</feature>
<dbReference type="GO" id="GO:0006508">
    <property type="term" value="P:proteolysis"/>
    <property type="evidence" value="ECO:0007669"/>
    <property type="project" value="UniProtKB-KW"/>
</dbReference>
<evidence type="ECO:0000256" key="5">
    <source>
        <dbReference type="ARBA" id="ARBA00022729"/>
    </source>
</evidence>
<evidence type="ECO:0000256" key="1">
    <source>
        <dbReference type="ARBA" id="ARBA00004613"/>
    </source>
</evidence>
<dbReference type="CDD" id="cd00190">
    <property type="entry name" value="Tryp_SPc"/>
    <property type="match status" value="1"/>
</dbReference>
<dbReference type="SMART" id="SM00020">
    <property type="entry name" value="Tryp_SPc"/>
    <property type="match status" value="1"/>
</dbReference>
<keyword evidence="4 12" id="KW-0645">Protease</keyword>
<dbReference type="InterPro" id="IPR018114">
    <property type="entry name" value="TRYPSIN_HIS"/>
</dbReference>
<dbReference type="PANTHER" id="PTHR24256">
    <property type="entry name" value="TRYPTASE-RELATED"/>
    <property type="match status" value="1"/>
</dbReference>
<evidence type="ECO:0000256" key="9">
    <source>
        <dbReference type="ARBA" id="ARBA00023157"/>
    </source>
</evidence>
<dbReference type="GO" id="GO:0045087">
    <property type="term" value="P:innate immune response"/>
    <property type="evidence" value="ECO:0007669"/>
    <property type="project" value="UniProtKB-KW"/>
</dbReference>
<evidence type="ECO:0000256" key="6">
    <source>
        <dbReference type="ARBA" id="ARBA00022801"/>
    </source>
</evidence>
<keyword evidence="10" id="KW-0325">Glycoprotein</keyword>
<dbReference type="InterPro" id="IPR009003">
    <property type="entry name" value="Peptidase_S1_PA"/>
</dbReference>
<feature type="signal peptide" evidence="12">
    <location>
        <begin position="1"/>
        <end position="20"/>
    </location>
</feature>
<keyword evidence="9" id="KW-1015">Disulfide bond</keyword>
<keyword evidence="3" id="KW-0399">Innate immunity</keyword>
<dbReference type="SMART" id="SM00680">
    <property type="entry name" value="CLIP"/>
    <property type="match status" value="1"/>
</dbReference>
<dbReference type="EC" id="3.4.21.-" evidence="12"/>
<organism evidence="14">
    <name type="scientific">Anopheles funestus</name>
    <name type="common">African malaria mosquito</name>
    <dbReference type="NCBI Taxonomy" id="62324"/>
    <lineage>
        <taxon>Eukaryota</taxon>
        <taxon>Metazoa</taxon>
        <taxon>Ecdysozoa</taxon>
        <taxon>Arthropoda</taxon>
        <taxon>Hexapoda</taxon>
        <taxon>Insecta</taxon>
        <taxon>Pterygota</taxon>
        <taxon>Neoptera</taxon>
        <taxon>Endopterygota</taxon>
        <taxon>Diptera</taxon>
        <taxon>Nematocera</taxon>
        <taxon>Culicoidea</taxon>
        <taxon>Culicidae</taxon>
        <taxon>Anophelinae</taxon>
        <taxon>Anopheles</taxon>
    </lineage>
</organism>
<dbReference type="PRINTS" id="PR00722">
    <property type="entry name" value="CHYMOTRYPSIN"/>
</dbReference>
<evidence type="ECO:0000256" key="10">
    <source>
        <dbReference type="ARBA" id="ARBA00023180"/>
    </source>
</evidence>
<comment type="domain">
    <text evidence="12">The clip domain consists of 35-55 residues which are 'knitted' together usually by 3 conserved disulfide bonds forming a clip-like compact structure.</text>
</comment>
<dbReference type="AlphaFoldDB" id="A0A2C9GWS7"/>
<dbReference type="GO" id="GO:0004252">
    <property type="term" value="F:serine-type endopeptidase activity"/>
    <property type="evidence" value="ECO:0007669"/>
    <property type="project" value="UniProtKB-UniRule"/>
</dbReference>
<dbReference type="Pfam" id="PF12032">
    <property type="entry name" value="CLIP"/>
    <property type="match status" value="1"/>
</dbReference>
<sequence length="357" mass="39223">MIGLKSSCFLVMMCVVHLEAVNIPETTQLGAFCVNPAGEPGKCIPARDCEVLLHIAGQAEVSNKEKQFLLKSRCGTHERRPLLDERLELPSAPECGVWTSTRLFGGQLTQIDDFPWTALIEYAKPDGSYGFHCGGTLISQGHIVTAAHCVSSLPAGWRVHRVRLGEWDLETVEDCEYGYCNHPVVDVNIATIIVHDGYDVRNKNPCNDIALIRFVEKVNFTDTVQPICLPLSTSIRSENMTDSFSTVAGWGYATDITGVTKKLKVDLKLRNAQECSSILKQCETGFRHSAPLCALGDRPDKQICSADAGGGLVKFFYGFYYLIGVASMGQEKCGSVDVPGVYTSVSDYVEWIKNNIN</sequence>
<evidence type="ECO:0000259" key="13">
    <source>
        <dbReference type="PROSITE" id="PS50240"/>
    </source>
</evidence>
<dbReference type="InterPro" id="IPR001314">
    <property type="entry name" value="Peptidase_S1A"/>
</dbReference>
<dbReference type="GO" id="GO:0005576">
    <property type="term" value="C:extracellular region"/>
    <property type="evidence" value="ECO:0007669"/>
    <property type="project" value="UniProtKB-SubCell"/>
</dbReference>
<dbReference type="SUPFAM" id="SSF50494">
    <property type="entry name" value="Trypsin-like serine proteases"/>
    <property type="match status" value="1"/>
</dbReference>
<feature type="chain" id="PRO_5023969920" description="CLIP domain-containing serine protease" evidence="12">
    <location>
        <begin position="21"/>
        <end position="357"/>
    </location>
</feature>
<dbReference type="PROSITE" id="PS00134">
    <property type="entry name" value="TRYPSIN_HIS"/>
    <property type="match status" value="1"/>
</dbReference>
<dbReference type="InterPro" id="IPR051487">
    <property type="entry name" value="Ser/Thr_Proteases_Immune/Dev"/>
</dbReference>
<dbReference type="InterPro" id="IPR038565">
    <property type="entry name" value="CLIP_sf"/>
</dbReference>
<dbReference type="FunFam" id="2.40.10.10:FF:000028">
    <property type="entry name" value="Serine protease easter"/>
    <property type="match status" value="1"/>
</dbReference>
<comment type="subcellular location">
    <subcellularLocation>
        <location evidence="1 12">Secreted</location>
    </subcellularLocation>
</comment>
<evidence type="ECO:0000256" key="7">
    <source>
        <dbReference type="ARBA" id="ARBA00022825"/>
    </source>
</evidence>
<evidence type="ECO:0000256" key="8">
    <source>
        <dbReference type="ARBA" id="ARBA00022859"/>
    </source>
</evidence>
<dbReference type="InterPro" id="IPR022700">
    <property type="entry name" value="CLIP"/>
</dbReference>
<dbReference type="VEuPathDB" id="VectorBase:AFUN2_007576"/>
<keyword evidence="7 12" id="KW-0720">Serine protease</keyword>
<keyword evidence="5 12" id="KW-0732">Signal</keyword>
<accession>A0A2C9GWS7</accession>
<keyword evidence="2 12" id="KW-0964">Secreted</keyword>
<evidence type="ECO:0000256" key="4">
    <source>
        <dbReference type="ARBA" id="ARBA00022670"/>
    </source>
</evidence>
<dbReference type="VEuPathDB" id="VectorBase:AFUN016537"/>
<evidence type="ECO:0000256" key="12">
    <source>
        <dbReference type="RuleBase" id="RU366078"/>
    </source>
</evidence>
<reference evidence="14" key="1">
    <citation type="submission" date="2020-05" db="UniProtKB">
        <authorList>
            <consortium name="EnsemblMetazoa"/>
        </authorList>
    </citation>
    <scope>IDENTIFICATION</scope>
    <source>
        <strain evidence="14">FUMOZ</strain>
    </source>
</reference>
<keyword evidence="6 12" id="KW-0378">Hydrolase</keyword>
<evidence type="ECO:0000256" key="2">
    <source>
        <dbReference type="ARBA" id="ARBA00022525"/>
    </source>
</evidence>
<protein>
    <recommendedName>
        <fullName evidence="12">CLIP domain-containing serine protease</fullName>
        <ecNumber evidence="12">3.4.21.-</ecNumber>
    </recommendedName>
</protein>
<dbReference type="EnsemblMetazoa" id="AFUN016537-RA">
    <property type="protein sequence ID" value="AFUN016537-PA"/>
    <property type="gene ID" value="AFUN016537"/>
</dbReference>
<dbReference type="STRING" id="62324.A0A2C9GWS7"/>
<dbReference type="Gene3D" id="2.40.10.10">
    <property type="entry name" value="Trypsin-like serine proteases"/>
    <property type="match status" value="2"/>
</dbReference>
<name>A0A2C9GWS7_ANOFN</name>
<evidence type="ECO:0000313" key="14">
    <source>
        <dbReference type="EnsemblMetazoa" id="AFUN016537-PA"/>
    </source>
</evidence>
<proteinExistence type="inferred from homology"/>
<dbReference type="InterPro" id="IPR043504">
    <property type="entry name" value="Peptidase_S1_PA_chymotrypsin"/>
</dbReference>
<dbReference type="Gene3D" id="3.30.1640.30">
    <property type="match status" value="1"/>
</dbReference>
<evidence type="ECO:0000256" key="3">
    <source>
        <dbReference type="ARBA" id="ARBA00022588"/>
    </source>
</evidence>
<comment type="similarity">
    <text evidence="11 12">Belongs to the peptidase S1 family. CLIP subfamily.</text>
</comment>